<dbReference type="InterPro" id="IPR037873">
    <property type="entry name" value="BamE-like"/>
</dbReference>
<comment type="caution">
    <text evidence="3">The sequence shown here is derived from an EMBL/GenBank/DDBJ whole genome shotgun (WGS) entry which is preliminary data.</text>
</comment>
<reference evidence="3 4" key="1">
    <citation type="journal article" date="2018" name="Genome Announc.">
        <title>Draft Genome Sequence of Lactococcus sp. Strain NtB2 (JCM 32569), Isolated from the Gut of the Higher Termite Nasutitermes takasagoensis.</title>
        <authorList>
            <person name="Noda S."/>
            <person name="Aihara C."/>
            <person name="Yuki M."/>
            <person name="Ohkuma M."/>
        </authorList>
    </citation>
    <scope>NUCLEOTIDE SEQUENCE [LARGE SCALE GENOMIC DNA]</scope>
    <source>
        <strain evidence="3 4">NtB2</strain>
    </source>
</reference>
<feature type="transmembrane region" description="Helical" evidence="2">
    <location>
        <begin position="24"/>
        <end position="44"/>
    </location>
</feature>
<evidence type="ECO:0000256" key="2">
    <source>
        <dbReference type="SAM" id="Phobius"/>
    </source>
</evidence>
<evidence type="ECO:0000256" key="1">
    <source>
        <dbReference type="ARBA" id="ARBA00022729"/>
    </source>
</evidence>
<dbReference type="AlphaFoldDB" id="A0A2R5HI43"/>
<keyword evidence="2" id="KW-0812">Transmembrane</keyword>
<accession>A0A2R5HI43</accession>
<sequence length="257" mass="28393">MSKNTEFAESGIIQSEAKTSKAKYVVLGITAVGLVAVLLIIFLIPGGRKTALLAGHPRYQVSKGPAFNWTIRDFEALKIGNSDTSAGGTSYDEIIRKYGQPQQVTPVDSGNKDITYTVRDENNSQNIRQVELTFAKQTDGSYRLKFAEEYNLGNKNTDIAGLKNPLTAGDYKRLKVGDSKTGAGGVTLDTVFEKYGYPASIDLGMQSIDGPDFQFVDSLEAQFVYENADFKGKYVYLNFLQQKDGKNRLYQKNMDSN</sequence>
<gene>
    <name evidence="3" type="ORF">NtB2_00010</name>
</gene>
<dbReference type="EMBL" id="BFFO01000001">
    <property type="protein sequence ID" value="GBG95908.1"/>
    <property type="molecule type" value="Genomic_DNA"/>
</dbReference>
<keyword evidence="1" id="KW-0732">Signal</keyword>
<keyword evidence="4" id="KW-1185">Reference proteome</keyword>
<protein>
    <submittedName>
        <fullName evidence="3">Uncharacterized protein</fullName>
    </submittedName>
</protein>
<dbReference type="Gene3D" id="3.30.1450.10">
    <property type="match status" value="1"/>
</dbReference>
<organism evidence="3 4">
    <name type="scientific">Lactococcus termiticola</name>
    <dbReference type="NCBI Taxonomy" id="2169526"/>
    <lineage>
        <taxon>Bacteria</taxon>
        <taxon>Bacillati</taxon>
        <taxon>Bacillota</taxon>
        <taxon>Bacilli</taxon>
        <taxon>Lactobacillales</taxon>
        <taxon>Streptococcaceae</taxon>
        <taxon>Lactococcus</taxon>
    </lineage>
</organism>
<evidence type="ECO:0000313" key="4">
    <source>
        <dbReference type="Proteomes" id="UP000245021"/>
    </source>
</evidence>
<name>A0A2R5HI43_9LACT</name>
<keyword evidence="2" id="KW-0472">Membrane</keyword>
<keyword evidence="2" id="KW-1133">Transmembrane helix</keyword>
<proteinExistence type="predicted"/>
<evidence type="ECO:0000313" key="3">
    <source>
        <dbReference type="EMBL" id="GBG95908.1"/>
    </source>
</evidence>
<dbReference type="Proteomes" id="UP000245021">
    <property type="component" value="Unassembled WGS sequence"/>
</dbReference>